<evidence type="ECO:0000256" key="1">
    <source>
        <dbReference type="SAM" id="Phobius"/>
    </source>
</evidence>
<proteinExistence type="predicted"/>
<gene>
    <name evidence="2" type="ORF">SAMN04488134_11336</name>
</gene>
<keyword evidence="1" id="KW-1133">Transmembrane helix</keyword>
<protein>
    <submittedName>
        <fullName evidence="2">Uncharacterized protein</fullName>
    </submittedName>
</protein>
<feature type="transmembrane region" description="Helical" evidence="1">
    <location>
        <begin position="20"/>
        <end position="39"/>
    </location>
</feature>
<keyword evidence="1" id="KW-0472">Membrane</keyword>
<feature type="transmembrane region" description="Helical" evidence="1">
    <location>
        <begin position="45"/>
        <end position="66"/>
    </location>
</feature>
<dbReference type="AlphaFoldDB" id="A0A1H8SLY0"/>
<organism evidence="2 3">
    <name type="scientific">Amphibacillus marinus</name>
    <dbReference type="NCBI Taxonomy" id="872970"/>
    <lineage>
        <taxon>Bacteria</taxon>
        <taxon>Bacillati</taxon>
        <taxon>Bacillota</taxon>
        <taxon>Bacilli</taxon>
        <taxon>Bacillales</taxon>
        <taxon>Bacillaceae</taxon>
        <taxon>Amphibacillus</taxon>
    </lineage>
</organism>
<evidence type="ECO:0000313" key="3">
    <source>
        <dbReference type="Proteomes" id="UP000199300"/>
    </source>
</evidence>
<sequence>MINEERYKILFSSRFDHLKLVSIFFLQIMLFLFFLNTSWNLNTNLLSFLITNTLVIIYKLFKVIFYQRVHKEKEIKYILMFVVI</sequence>
<reference evidence="2 3" key="1">
    <citation type="submission" date="2016-10" db="EMBL/GenBank/DDBJ databases">
        <authorList>
            <person name="de Groot N.N."/>
        </authorList>
    </citation>
    <scope>NUCLEOTIDE SEQUENCE [LARGE SCALE GENOMIC DNA]</scope>
    <source>
        <strain evidence="2 3">CGMCC 1.10434</strain>
    </source>
</reference>
<keyword evidence="1" id="KW-0812">Transmembrane</keyword>
<dbReference type="EMBL" id="FODJ01000013">
    <property type="protein sequence ID" value="SEO79692.1"/>
    <property type="molecule type" value="Genomic_DNA"/>
</dbReference>
<evidence type="ECO:0000313" key="2">
    <source>
        <dbReference type="EMBL" id="SEO79692.1"/>
    </source>
</evidence>
<name>A0A1H8SLY0_9BACI</name>
<keyword evidence="3" id="KW-1185">Reference proteome</keyword>
<accession>A0A1H8SLY0</accession>
<dbReference type="Proteomes" id="UP000199300">
    <property type="component" value="Unassembled WGS sequence"/>
</dbReference>